<feature type="compositionally biased region" description="Basic and acidic residues" evidence="1">
    <location>
        <begin position="186"/>
        <end position="201"/>
    </location>
</feature>
<feature type="region of interest" description="Disordered" evidence="1">
    <location>
        <begin position="183"/>
        <end position="207"/>
    </location>
</feature>
<dbReference type="EMBL" id="JBHSXI010000001">
    <property type="protein sequence ID" value="MFC6887827.1"/>
    <property type="molecule type" value="Genomic_DNA"/>
</dbReference>
<comment type="caution">
    <text evidence="3">The sequence shown here is derived from an EMBL/GenBank/DDBJ whole genome shotgun (WGS) entry which is preliminary data.</text>
</comment>
<keyword evidence="4" id="KW-1185">Reference proteome</keyword>
<sequence>MTRDAANSSDAAGPSDAPDEADPSDAPDASPGRLPSRTRIGRTALRVADLDETTAFYRDVVGLGVLDRDDDEAALGVDGTPLLVLNRDVDRPERRSTDAGLFHNAFRVPTRAALGDALVRVRDRWRLDGASDHLVSEALYLDDPEGNGVEIYRDRPREEWPIGDDGTVRMATEPLDFERVAAAASDGDRDDLADSADRTDRVPPGTDVGHVHLEVTSLSAFEAVHVDGIGFAVGITGPNVRFVAAGGYHHHIGANTWRGRTTPAAGRRLAWFEVIVPDAAALDAVRRRLDAVAADRDVEFVVDERDDGIAVTDADGIEVRIVTE</sequence>
<dbReference type="Proteomes" id="UP001596333">
    <property type="component" value="Unassembled WGS sequence"/>
</dbReference>
<evidence type="ECO:0000313" key="4">
    <source>
        <dbReference type="Proteomes" id="UP001596333"/>
    </source>
</evidence>
<dbReference type="SUPFAM" id="SSF54593">
    <property type="entry name" value="Glyoxalase/Bleomycin resistance protein/Dihydroxybiphenyl dioxygenase"/>
    <property type="match status" value="2"/>
</dbReference>
<name>A0ABD5UI56_9EURY</name>
<dbReference type="InterPro" id="IPR037523">
    <property type="entry name" value="VOC_core"/>
</dbReference>
<feature type="domain" description="VOC" evidence="2">
    <location>
        <begin position="39"/>
        <end position="154"/>
    </location>
</feature>
<dbReference type="RefSeq" id="WP_379764280.1">
    <property type="nucleotide sequence ID" value="NZ_JBHSXI010000001.1"/>
</dbReference>
<feature type="region of interest" description="Disordered" evidence="1">
    <location>
        <begin position="1"/>
        <end position="40"/>
    </location>
</feature>
<reference evidence="3 4" key="1">
    <citation type="journal article" date="2019" name="Int. J. Syst. Evol. Microbiol.">
        <title>The Global Catalogue of Microorganisms (GCM) 10K type strain sequencing project: providing services to taxonomists for standard genome sequencing and annotation.</title>
        <authorList>
            <consortium name="The Broad Institute Genomics Platform"/>
            <consortium name="The Broad Institute Genome Sequencing Center for Infectious Disease"/>
            <person name="Wu L."/>
            <person name="Ma J."/>
        </authorList>
    </citation>
    <scope>NUCLEOTIDE SEQUENCE [LARGE SCALE GENOMIC DNA]</scope>
    <source>
        <strain evidence="3 4">Y73</strain>
    </source>
</reference>
<organism evidence="3 4">
    <name type="scientific">Halorubrum trueperi</name>
    <dbReference type="NCBI Taxonomy" id="2004704"/>
    <lineage>
        <taxon>Archaea</taxon>
        <taxon>Methanobacteriati</taxon>
        <taxon>Methanobacteriota</taxon>
        <taxon>Stenosarchaea group</taxon>
        <taxon>Halobacteria</taxon>
        <taxon>Halobacteriales</taxon>
        <taxon>Haloferacaceae</taxon>
        <taxon>Halorubrum</taxon>
    </lineage>
</organism>
<dbReference type="InterPro" id="IPR029068">
    <property type="entry name" value="Glyas_Bleomycin-R_OHBP_Dase"/>
</dbReference>
<dbReference type="PANTHER" id="PTHR43279">
    <property type="entry name" value="CATECHOL-2,3-DIOXYGENASE"/>
    <property type="match status" value="1"/>
</dbReference>
<proteinExistence type="predicted"/>
<dbReference type="PANTHER" id="PTHR43279:SF1">
    <property type="entry name" value="CATECHOL-2,3-DIOXYGENASE"/>
    <property type="match status" value="1"/>
</dbReference>
<evidence type="ECO:0000259" key="2">
    <source>
        <dbReference type="PROSITE" id="PS51819"/>
    </source>
</evidence>
<dbReference type="InterPro" id="IPR004360">
    <property type="entry name" value="Glyas_Fos-R_dOase_dom"/>
</dbReference>
<protein>
    <submittedName>
        <fullName evidence="3">VOC family protein</fullName>
    </submittedName>
</protein>
<dbReference type="AlphaFoldDB" id="A0ABD5UI56"/>
<feature type="compositionally biased region" description="Low complexity" evidence="1">
    <location>
        <begin position="1"/>
        <end position="16"/>
    </location>
</feature>
<dbReference type="PROSITE" id="PS51819">
    <property type="entry name" value="VOC"/>
    <property type="match status" value="1"/>
</dbReference>
<evidence type="ECO:0000256" key="1">
    <source>
        <dbReference type="SAM" id="MobiDB-lite"/>
    </source>
</evidence>
<dbReference type="Gene3D" id="3.10.180.10">
    <property type="entry name" value="2,3-Dihydroxybiphenyl 1,2-Dioxygenase, domain 1"/>
    <property type="match status" value="2"/>
</dbReference>
<accession>A0ABD5UI56</accession>
<evidence type="ECO:0000313" key="3">
    <source>
        <dbReference type="EMBL" id="MFC6887827.1"/>
    </source>
</evidence>
<dbReference type="Pfam" id="PF00903">
    <property type="entry name" value="Glyoxalase"/>
    <property type="match status" value="1"/>
</dbReference>
<gene>
    <name evidence="3" type="ORF">ACFQEY_01985</name>
</gene>